<organism evidence="3 4">
    <name type="scientific">Pseudoprimorskyibacter insulae</name>
    <dbReference type="NCBI Taxonomy" id="1695997"/>
    <lineage>
        <taxon>Bacteria</taxon>
        <taxon>Pseudomonadati</taxon>
        <taxon>Pseudomonadota</taxon>
        <taxon>Alphaproteobacteria</taxon>
        <taxon>Rhodobacterales</taxon>
        <taxon>Paracoccaceae</taxon>
        <taxon>Pseudoprimorskyibacter</taxon>
    </lineage>
</organism>
<evidence type="ECO:0000313" key="3">
    <source>
        <dbReference type="EMBL" id="SPF78256.1"/>
    </source>
</evidence>
<accession>A0A2R8AQ97</accession>
<keyword evidence="1" id="KW-0732">Signal</keyword>
<keyword evidence="4" id="KW-1185">Reference proteome</keyword>
<feature type="signal peptide" evidence="1">
    <location>
        <begin position="1"/>
        <end position="20"/>
    </location>
</feature>
<feature type="chain" id="PRO_5015314120" description="DUF2059 domain-containing protein" evidence="1">
    <location>
        <begin position="21"/>
        <end position="176"/>
    </location>
</feature>
<evidence type="ECO:0000259" key="2">
    <source>
        <dbReference type="Pfam" id="PF09832"/>
    </source>
</evidence>
<dbReference type="Proteomes" id="UP000244904">
    <property type="component" value="Unassembled WGS sequence"/>
</dbReference>
<dbReference type="AlphaFoldDB" id="A0A2R8AQ97"/>
<evidence type="ECO:0000256" key="1">
    <source>
        <dbReference type="SAM" id="SignalP"/>
    </source>
</evidence>
<dbReference type="RefSeq" id="WP_108884914.1">
    <property type="nucleotide sequence ID" value="NZ_OMOJ01000001.1"/>
</dbReference>
<dbReference type="EMBL" id="OMOJ01000001">
    <property type="protein sequence ID" value="SPF78256.1"/>
    <property type="molecule type" value="Genomic_DNA"/>
</dbReference>
<dbReference type="InterPro" id="IPR018637">
    <property type="entry name" value="DUF2059"/>
</dbReference>
<dbReference type="Pfam" id="PF09832">
    <property type="entry name" value="DUF2059"/>
    <property type="match status" value="1"/>
</dbReference>
<name>A0A2R8AQ97_9RHOB</name>
<reference evidence="4" key="1">
    <citation type="submission" date="2018-03" db="EMBL/GenBank/DDBJ databases">
        <authorList>
            <person name="Rodrigo-Torres L."/>
            <person name="Arahal R. D."/>
            <person name="Lucena T."/>
        </authorList>
    </citation>
    <scope>NUCLEOTIDE SEQUENCE [LARGE SCALE GENOMIC DNA]</scope>
    <source>
        <strain evidence="4">CECT 8871</strain>
    </source>
</reference>
<dbReference type="OrthoDB" id="7867090at2"/>
<sequence length="176" mass="19422">MKRIALGLVASLALAVPAQADPKEDAGYIVSQMMTQENLSGAILSQQPLIRGALQNQYAQMGIEISDMDLFMKIFMEEFLGSFTAAVQSDMIDLHLEQFTPEELADYAAFLKTPTGQKLAQNQPVLMQRGSEIGQYHGQMTGQSIGPKLAERLKEEGVVVTRDKSMMDRLLNILSK</sequence>
<proteinExistence type="predicted"/>
<protein>
    <recommendedName>
        <fullName evidence="2">DUF2059 domain-containing protein</fullName>
    </recommendedName>
</protein>
<feature type="domain" description="DUF2059" evidence="2">
    <location>
        <begin position="88"/>
        <end position="136"/>
    </location>
</feature>
<evidence type="ECO:0000313" key="4">
    <source>
        <dbReference type="Proteomes" id="UP000244904"/>
    </source>
</evidence>
<gene>
    <name evidence="3" type="ORF">PRI8871_00851</name>
</gene>